<dbReference type="EMBL" id="MLAU01004549">
    <property type="protein sequence ID" value="OIW19947.1"/>
    <property type="molecule type" value="Genomic_DNA"/>
</dbReference>
<proteinExistence type="predicted"/>
<dbReference type="Proteomes" id="UP000188354">
    <property type="component" value="Unassembled WGS sequence"/>
</dbReference>
<accession>A0A394DH57</accession>
<dbReference type="AlphaFoldDB" id="A0A394DH57"/>
<name>A0A394DH57_LUPAN</name>
<gene>
    <name evidence="1" type="ORF">TanjilG_30881</name>
</gene>
<dbReference type="Gramene" id="OIW19947">
    <property type="protein sequence ID" value="OIW19947"/>
    <property type="gene ID" value="TanjilG_30881"/>
</dbReference>
<sequence>MSTKDIFAVNLSIQLLLLIKTSKPFVTVRNIQTPTQNSLEGTKNRISKEYALNNCWHLWLKVLIAYYIHFGTEKTY</sequence>
<organism evidence="1 2">
    <name type="scientific">Lupinus angustifolius</name>
    <name type="common">Narrow-leaved blue lupine</name>
    <dbReference type="NCBI Taxonomy" id="3871"/>
    <lineage>
        <taxon>Eukaryota</taxon>
        <taxon>Viridiplantae</taxon>
        <taxon>Streptophyta</taxon>
        <taxon>Embryophyta</taxon>
        <taxon>Tracheophyta</taxon>
        <taxon>Spermatophyta</taxon>
        <taxon>Magnoliopsida</taxon>
        <taxon>eudicotyledons</taxon>
        <taxon>Gunneridae</taxon>
        <taxon>Pentapetalae</taxon>
        <taxon>rosids</taxon>
        <taxon>fabids</taxon>
        <taxon>Fabales</taxon>
        <taxon>Fabaceae</taxon>
        <taxon>Papilionoideae</taxon>
        <taxon>50 kb inversion clade</taxon>
        <taxon>genistoids sensu lato</taxon>
        <taxon>core genistoids</taxon>
        <taxon>Genisteae</taxon>
        <taxon>Lupinus</taxon>
    </lineage>
</organism>
<evidence type="ECO:0000313" key="1">
    <source>
        <dbReference type="EMBL" id="OIW19947.1"/>
    </source>
</evidence>
<protein>
    <submittedName>
        <fullName evidence="1">Uncharacterized protein</fullName>
    </submittedName>
</protein>
<evidence type="ECO:0000313" key="2">
    <source>
        <dbReference type="Proteomes" id="UP000188354"/>
    </source>
</evidence>
<reference evidence="1 2" key="1">
    <citation type="journal article" date="2017" name="Plant Biotechnol. J.">
        <title>A comprehensive draft genome sequence for lupin (Lupinus angustifolius), an emerging health food: insights into plant-microbe interactions and legume evolution.</title>
        <authorList>
            <person name="Hane J.K."/>
            <person name="Ming Y."/>
            <person name="Kamphuis L.G."/>
            <person name="Nelson M.N."/>
            <person name="Garg G."/>
            <person name="Atkins C.A."/>
            <person name="Bayer P.E."/>
            <person name="Bravo A."/>
            <person name="Bringans S."/>
            <person name="Cannon S."/>
            <person name="Edwards D."/>
            <person name="Foley R."/>
            <person name="Gao L.L."/>
            <person name="Harrison M.J."/>
            <person name="Huang W."/>
            <person name="Hurgobin B."/>
            <person name="Li S."/>
            <person name="Liu C.W."/>
            <person name="McGrath A."/>
            <person name="Morahan G."/>
            <person name="Murray J."/>
            <person name="Weller J."/>
            <person name="Jian J."/>
            <person name="Singh K.B."/>
        </authorList>
    </citation>
    <scope>NUCLEOTIDE SEQUENCE [LARGE SCALE GENOMIC DNA]</scope>
    <source>
        <strain evidence="2">cv. Tanjil</strain>
        <tissue evidence="1">Whole plant</tissue>
    </source>
</reference>
<comment type="caution">
    <text evidence="1">The sequence shown here is derived from an EMBL/GenBank/DDBJ whole genome shotgun (WGS) entry which is preliminary data.</text>
</comment>
<keyword evidence="2" id="KW-1185">Reference proteome</keyword>